<dbReference type="NCBIfam" id="TIGR04131">
    <property type="entry name" value="Bac_Flav_CTERM"/>
    <property type="match status" value="1"/>
</dbReference>
<dbReference type="InterPro" id="IPR026341">
    <property type="entry name" value="T9SS_type_B"/>
</dbReference>
<dbReference type="AlphaFoldDB" id="A0A327YYJ0"/>
<keyword evidence="2" id="KW-1185">Reference proteome</keyword>
<accession>A0A327YYJ0</accession>
<dbReference type="OrthoDB" id="9765926at2"/>
<proteinExistence type="predicted"/>
<gene>
    <name evidence="1" type="ORF">B0I03_1011</name>
</gene>
<evidence type="ECO:0000313" key="2">
    <source>
        <dbReference type="Proteomes" id="UP000249620"/>
    </source>
</evidence>
<comment type="caution">
    <text evidence="1">The sequence shown here is derived from an EMBL/GenBank/DDBJ whole genome shotgun (WGS) entry which is preliminary data.</text>
</comment>
<dbReference type="RefSeq" id="WP_146603236.1">
    <property type="nucleotide sequence ID" value="NZ_QLMI01000001.1"/>
</dbReference>
<sequence length="86" mass="9847">PNYFTPNGDGINDTWNISGLNQADAKLYIFDRYGKLLKQLSATDDSNGWDGTYNQELLPSTDYWFSLDYTENGVAKQFKAHFSLIR</sequence>
<protein>
    <submittedName>
        <fullName evidence="1">Gliding motility-associated-like protein</fullName>
    </submittedName>
</protein>
<feature type="non-terminal residue" evidence="1">
    <location>
        <position position="1"/>
    </location>
</feature>
<organism evidence="1 2">
    <name type="scientific">Flavobacterium aquaticum</name>
    <dbReference type="NCBI Taxonomy" id="1236486"/>
    <lineage>
        <taxon>Bacteria</taxon>
        <taxon>Pseudomonadati</taxon>
        <taxon>Bacteroidota</taxon>
        <taxon>Flavobacteriia</taxon>
        <taxon>Flavobacteriales</taxon>
        <taxon>Flavobacteriaceae</taxon>
        <taxon>Flavobacterium</taxon>
    </lineage>
</organism>
<evidence type="ECO:0000313" key="1">
    <source>
        <dbReference type="EMBL" id="RAK24845.1"/>
    </source>
</evidence>
<dbReference type="Proteomes" id="UP000249620">
    <property type="component" value="Unassembled WGS sequence"/>
</dbReference>
<dbReference type="Pfam" id="PF13585">
    <property type="entry name" value="CHU_C"/>
    <property type="match status" value="1"/>
</dbReference>
<dbReference type="EMBL" id="QLMI01000001">
    <property type="protein sequence ID" value="RAK24845.1"/>
    <property type="molecule type" value="Genomic_DNA"/>
</dbReference>
<name>A0A327YYJ0_9FLAO</name>
<reference evidence="1 2" key="1">
    <citation type="submission" date="2018-06" db="EMBL/GenBank/DDBJ databases">
        <title>Genomic Encyclopedia of Type Strains, Phase III (KMG-III): the genomes of soil and plant-associated and newly described type strains.</title>
        <authorList>
            <person name="Whitman W."/>
        </authorList>
    </citation>
    <scope>NUCLEOTIDE SEQUENCE [LARGE SCALE GENOMIC DNA]</scope>
    <source>
        <strain evidence="1 2">CGMCC 1.12398</strain>
    </source>
</reference>